<feature type="transmembrane region" description="Helical" evidence="1">
    <location>
        <begin position="449"/>
        <end position="469"/>
    </location>
</feature>
<proteinExistence type="predicted"/>
<feature type="transmembrane region" description="Helical" evidence="1">
    <location>
        <begin position="244"/>
        <end position="265"/>
    </location>
</feature>
<dbReference type="EMBL" id="CP071091">
    <property type="protein sequence ID" value="QSQ13946.1"/>
    <property type="molecule type" value="Genomic_DNA"/>
</dbReference>
<evidence type="ECO:0000256" key="1">
    <source>
        <dbReference type="SAM" id="Phobius"/>
    </source>
</evidence>
<reference evidence="2 3" key="1">
    <citation type="submission" date="2021-02" db="EMBL/GenBank/DDBJ databases">
        <title>De Novo genome assembly of isolated myxobacteria.</title>
        <authorList>
            <person name="Stevens D.C."/>
        </authorList>
    </citation>
    <scope>NUCLEOTIDE SEQUENCE [LARGE SCALE GENOMIC DNA]</scope>
    <source>
        <strain evidence="2 3">SCHIC003</strain>
    </source>
</reference>
<keyword evidence="3" id="KW-1185">Reference proteome</keyword>
<keyword evidence="1" id="KW-0812">Transmembrane</keyword>
<organism evidence="2 3">
    <name type="scientific">Myxococcus landrumensis</name>
    <dbReference type="NCBI Taxonomy" id="2813577"/>
    <lineage>
        <taxon>Bacteria</taxon>
        <taxon>Pseudomonadati</taxon>
        <taxon>Myxococcota</taxon>
        <taxon>Myxococcia</taxon>
        <taxon>Myxococcales</taxon>
        <taxon>Cystobacterineae</taxon>
        <taxon>Myxococcaceae</taxon>
        <taxon>Myxococcus</taxon>
    </lineage>
</organism>
<name>A0ABX7N5C3_9BACT</name>
<evidence type="ECO:0000313" key="3">
    <source>
        <dbReference type="Proteomes" id="UP000663090"/>
    </source>
</evidence>
<accession>A0ABX7N5C3</accession>
<feature type="transmembrane region" description="Helical" evidence="1">
    <location>
        <begin position="373"/>
        <end position="390"/>
    </location>
</feature>
<sequence length="630" mass="70852">MSPLFRRMLHPLVLLVFTLLSVVHTWPLVPKLRTHLVTGREDVLASVWQTWWSHQALWVEPQNPFFAPGLHWPLGAELYWHTPAFAKSMWGAVLVPFMSAETAYNLLILSTFVLTGYTAWLLMRYLLERAGVAPVLAAVAALAGASVFDFSRYHLAHATTHLNLSALEGLPLYLYFFFRWLDEGQRKWLVGLGLATLYTMLCDYYYLVYLALFSFAWVVMERWRHGPLVSVGTLKDATVRRAGWAALAAAVACLPMAITLAVHLFPAPVSQHHGDSDYFTDLYAFFIPDTLSAWMEVMPRWAREFSVNLVRGKMATNAEEAGSFLGWLTPVIALFALWRGVPDGRRWLGLGLAFAALSMGTVLNIGLSDQTSPFVPLLFITLLVAWVPAWRGRSWHRDVVLALGLCTVTAAVAPFTAFGHEFRFAFPLPYLAFKHVVPLFTRGGMPVRLALPATLVLGVLVSFGAAYLGQLASRWGKAAMVGAALLVVVVPNVEYLSRPLKMVQMPTLPPIFDEIRDAPMPAAVFTDHVLGQWEQTHHGKPVSVARQARLPVRETALTNLRVYRALEGRHEGYGPVSPEEREEMRAFLKQNHYRWFVAHYHHPARERFVVEELGGERAYSDGYVTVYRFP</sequence>
<feature type="transmembrane region" description="Helical" evidence="1">
    <location>
        <begin position="399"/>
        <end position="418"/>
    </location>
</feature>
<feature type="transmembrane region" description="Helical" evidence="1">
    <location>
        <begin position="324"/>
        <end position="341"/>
    </location>
</feature>
<gene>
    <name evidence="2" type="ORF">JY572_37455</name>
</gene>
<feature type="transmembrane region" description="Helical" evidence="1">
    <location>
        <begin position="204"/>
        <end position="223"/>
    </location>
</feature>
<keyword evidence="1" id="KW-0472">Membrane</keyword>
<feature type="transmembrane region" description="Helical" evidence="1">
    <location>
        <begin position="132"/>
        <end position="150"/>
    </location>
</feature>
<evidence type="ECO:0008006" key="4">
    <source>
        <dbReference type="Google" id="ProtNLM"/>
    </source>
</evidence>
<feature type="transmembrane region" description="Helical" evidence="1">
    <location>
        <begin position="348"/>
        <end position="367"/>
    </location>
</feature>
<evidence type="ECO:0000313" key="2">
    <source>
        <dbReference type="EMBL" id="QSQ13946.1"/>
    </source>
</evidence>
<protein>
    <recommendedName>
        <fullName evidence="4">Glycosyltransferase RgtA/B/C/D-like domain-containing protein</fullName>
    </recommendedName>
</protein>
<feature type="transmembrane region" description="Helical" evidence="1">
    <location>
        <begin position="475"/>
        <end position="496"/>
    </location>
</feature>
<dbReference type="Proteomes" id="UP000663090">
    <property type="component" value="Chromosome"/>
</dbReference>
<keyword evidence="1" id="KW-1133">Transmembrane helix</keyword>